<reference evidence="3 4" key="1">
    <citation type="submission" date="2017-04" db="EMBL/GenBank/DDBJ databases">
        <authorList>
            <person name="Afonso C.L."/>
            <person name="Miller P.J."/>
            <person name="Scott M.A."/>
            <person name="Spackman E."/>
            <person name="Goraichik I."/>
            <person name="Dimitrov K.M."/>
            <person name="Suarez D.L."/>
            <person name="Swayne D.E."/>
        </authorList>
    </citation>
    <scope>NUCLEOTIDE SEQUENCE [LARGE SCALE GENOMIC DNA]</scope>
    <source>
        <strain evidence="3 4">11</strain>
    </source>
</reference>
<dbReference type="AlphaFoldDB" id="A0A1X7I1Q5"/>
<dbReference type="CDD" id="cd03801">
    <property type="entry name" value="GT4_PimA-like"/>
    <property type="match status" value="1"/>
</dbReference>
<dbReference type="EMBL" id="FXAZ01000001">
    <property type="protein sequence ID" value="SMG08058.1"/>
    <property type="molecule type" value="Genomic_DNA"/>
</dbReference>
<keyword evidence="1 3" id="KW-0808">Transferase</keyword>
<evidence type="ECO:0000259" key="2">
    <source>
        <dbReference type="Pfam" id="PF00534"/>
    </source>
</evidence>
<dbReference type="PANTHER" id="PTHR46401:SF2">
    <property type="entry name" value="GLYCOSYLTRANSFERASE WBBK-RELATED"/>
    <property type="match status" value="1"/>
</dbReference>
<dbReference type="GO" id="GO:0009103">
    <property type="term" value="P:lipopolysaccharide biosynthetic process"/>
    <property type="evidence" value="ECO:0007669"/>
    <property type="project" value="TreeGrafter"/>
</dbReference>
<evidence type="ECO:0000313" key="3">
    <source>
        <dbReference type="EMBL" id="SMG08058.1"/>
    </source>
</evidence>
<dbReference type="PANTHER" id="PTHR46401">
    <property type="entry name" value="GLYCOSYLTRANSFERASE WBBK-RELATED"/>
    <property type="match status" value="1"/>
</dbReference>
<dbReference type="Gene3D" id="3.40.50.2000">
    <property type="entry name" value="Glycogen Phosphorylase B"/>
    <property type="match status" value="1"/>
</dbReference>
<gene>
    <name evidence="3" type="ORF">SAMN06295960_0040</name>
</gene>
<dbReference type="GO" id="GO:0016757">
    <property type="term" value="F:glycosyltransferase activity"/>
    <property type="evidence" value="ECO:0007669"/>
    <property type="project" value="InterPro"/>
</dbReference>
<keyword evidence="4" id="KW-1185">Reference proteome</keyword>
<evidence type="ECO:0000256" key="1">
    <source>
        <dbReference type="ARBA" id="ARBA00022679"/>
    </source>
</evidence>
<dbReference type="InterPro" id="IPR001296">
    <property type="entry name" value="Glyco_trans_1"/>
</dbReference>
<dbReference type="Proteomes" id="UP000193834">
    <property type="component" value="Unassembled WGS sequence"/>
</dbReference>
<proteinExistence type="predicted"/>
<name>A0A1X7I1Q5_9BACL</name>
<dbReference type="STRING" id="1852522.SAMN06295960_0040"/>
<evidence type="ECO:0000313" key="4">
    <source>
        <dbReference type="Proteomes" id="UP000193834"/>
    </source>
</evidence>
<dbReference type="OrthoDB" id="9797829at2"/>
<dbReference type="Gene3D" id="3.40.50.11090">
    <property type="match status" value="1"/>
</dbReference>
<dbReference type="Pfam" id="PF00534">
    <property type="entry name" value="Glycos_transf_1"/>
    <property type="match status" value="1"/>
</dbReference>
<sequence>MSTLEIVYVLEKVGLSGGIKNVMEQVNRLHEAGVHVQLFALEGDPSWFPLKVPLRSFANYNAMYKELKKVRGIKIATWWKTMAVVWNSCDPNQGGQGIPMYLVQDIEESYYPALKDMQERVRHTYRLPVHMLTIADWTTNQLFERFHKTADNISIAVDTEIFKPNRTQDHDPYRILACSRRSQHLKGFEVTLRAVQGLAKYEPRASFVTFGIERPKVRGISTMHFPFPDDAQIAYLYANCGVFVQTSHHEGFGLPILEAMACGAPVVTTRAEGNEEFCKDNWNCILVNKGDASAVMNGIHRIMNDPEFTQFLTANAIETAKTYNWPRVINKLLHVFNRFAPAPTSS</sequence>
<feature type="domain" description="Glycosyl transferase family 1" evidence="2">
    <location>
        <begin position="171"/>
        <end position="317"/>
    </location>
</feature>
<protein>
    <submittedName>
        <fullName evidence="3">Glycosyl transferases group 1</fullName>
    </submittedName>
</protein>
<dbReference type="SUPFAM" id="SSF53756">
    <property type="entry name" value="UDP-Glycosyltransferase/glycogen phosphorylase"/>
    <property type="match status" value="1"/>
</dbReference>
<dbReference type="RefSeq" id="WP_085492369.1">
    <property type="nucleotide sequence ID" value="NZ_FXAZ01000001.1"/>
</dbReference>
<organism evidence="3 4">
    <name type="scientific">Paenibacillus aquistagni</name>
    <dbReference type="NCBI Taxonomy" id="1852522"/>
    <lineage>
        <taxon>Bacteria</taxon>
        <taxon>Bacillati</taxon>
        <taxon>Bacillota</taxon>
        <taxon>Bacilli</taxon>
        <taxon>Bacillales</taxon>
        <taxon>Paenibacillaceae</taxon>
        <taxon>Paenibacillus</taxon>
    </lineage>
</organism>
<accession>A0A1X7I1Q5</accession>